<dbReference type="EMBL" id="JARJCM010000169">
    <property type="protein sequence ID" value="KAJ7024460.1"/>
    <property type="molecule type" value="Genomic_DNA"/>
</dbReference>
<evidence type="ECO:0000313" key="2">
    <source>
        <dbReference type="Proteomes" id="UP001218188"/>
    </source>
</evidence>
<evidence type="ECO:0000313" key="1">
    <source>
        <dbReference type="EMBL" id="KAJ7024460.1"/>
    </source>
</evidence>
<evidence type="ECO:0008006" key="3">
    <source>
        <dbReference type="Google" id="ProtNLM"/>
    </source>
</evidence>
<accession>A0AAD6SEA5</accession>
<dbReference type="AlphaFoldDB" id="A0AAD6SEA5"/>
<keyword evidence="2" id="KW-1185">Reference proteome</keyword>
<dbReference type="Proteomes" id="UP001218188">
    <property type="component" value="Unassembled WGS sequence"/>
</dbReference>
<proteinExistence type="predicted"/>
<protein>
    <recommendedName>
        <fullName evidence="3">Retrotransposon gag domain-containing protein</fullName>
    </recommendedName>
</protein>
<feature type="non-terminal residue" evidence="1">
    <location>
        <position position="201"/>
    </location>
</feature>
<sequence length="201" mass="23605">MSHNAPEGYAWVEKHTNKFPTLHAGKLTAVVLDDFDLACSHIFDAKDTPADKRVSVILACFQEQKIINWYRPTKNRERLLKLSYPEFLSELRTKFLDPDWQTELRTKVMSMRQADDGTFDDYATKLIGHASLLVDDPIDDTHLRHHLEAGMSDDLRYIYMRDKDIKALIATDNLDIDVYVREVNKLDEDRRRDLERQRRLI</sequence>
<organism evidence="1 2">
    <name type="scientific">Mycena alexandri</name>
    <dbReference type="NCBI Taxonomy" id="1745969"/>
    <lineage>
        <taxon>Eukaryota</taxon>
        <taxon>Fungi</taxon>
        <taxon>Dikarya</taxon>
        <taxon>Basidiomycota</taxon>
        <taxon>Agaricomycotina</taxon>
        <taxon>Agaricomycetes</taxon>
        <taxon>Agaricomycetidae</taxon>
        <taxon>Agaricales</taxon>
        <taxon>Marasmiineae</taxon>
        <taxon>Mycenaceae</taxon>
        <taxon>Mycena</taxon>
    </lineage>
</organism>
<reference evidence="1" key="1">
    <citation type="submission" date="2023-03" db="EMBL/GenBank/DDBJ databases">
        <title>Massive genome expansion in bonnet fungi (Mycena s.s.) driven by repeated elements and novel gene families across ecological guilds.</title>
        <authorList>
            <consortium name="Lawrence Berkeley National Laboratory"/>
            <person name="Harder C.B."/>
            <person name="Miyauchi S."/>
            <person name="Viragh M."/>
            <person name="Kuo A."/>
            <person name="Thoen E."/>
            <person name="Andreopoulos B."/>
            <person name="Lu D."/>
            <person name="Skrede I."/>
            <person name="Drula E."/>
            <person name="Henrissat B."/>
            <person name="Morin E."/>
            <person name="Kohler A."/>
            <person name="Barry K."/>
            <person name="LaButti K."/>
            <person name="Morin E."/>
            <person name="Salamov A."/>
            <person name="Lipzen A."/>
            <person name="Mereny Z."/>
            <person name="Hegedus B."/>
            <person name="Baldrian P."/>
            <person name="Stursova M."/>
            <person name="Weitz H."/>
            <person name="Taylor A."/>
            <person name="Grigoriev I.V."/>
            <person name="Nagy L.G."/>
            <person name="Martin F."/>
            <person name="Kauserud H."/>
        </authorList>
    </citation>
    <scope>NUCLEOTIDE SEQUENCE</scope>
    <source>
        <strain evidence="1">CBHHK200</strain>
    </source>
</reference>
<gene>
    <name evidence="1" type="ORF">C8F04DRAFT_968833</name>
</gene>
<comment type="caution">
    <text evidence="1">The sequence shown here is derived from an EMBL/GenBank/DDBJ whole genome shotgun (WGS) entry which is preliminary data.</text>
</comment>
<name>A0AAD6SEA5_9AGAR</name>